<evidence type="ECO:0000313" key="2">
    <source>
        <dbReference type="EMBL" id="GII02574.1"/>
    </source>
</evidence>
<dbReference type="RefSeq" id="WP_203876909.1">
    <property type="nucleotide sequence ID" value="NZ_BOOK01000033.1"/>
</dbReference>
<comment type="caution">
    <text evidence="2">The sequence shown here is derived from an EMBL/GenBank/DDBJ whole genome shotgun (WGS) entry which is preliminary data.</text>
</comment>
<reference evidence="2" key="1">
    <citation type="submission" date="2021-01" db="EMBL/GenBank/DDBJ databases">
        <title>Whole genome shotgun sequence of Planobispora takensis NBRC 109077.</title>
        <authorList>
            <person name="Komaki H."/>
            <person name="Tamura T."/>
        </authorList>
    </citation>
    <scope>NUCLEOTIDE SEQUENCE</scope>
    <source>
        <strain evidence="2">NBRC 109077</strain>
    </source>
</reference>
<gene>
    <name evidence="2" type="ORF">Pta02_45820</name>
</gene>
<dbReference type="EMBL" id="BOOK01000033">
    <property type="protein sequence ID" value="GII02574.1"/>
    <property type="molecule type" value="Genomic_DNA"/>
</dbReference>
<organism evidence="2 3">
    <name type="scientific">Planobispora takensis</name>
    <dbReference type="NCBI Taxonomy" id="1367882"/>
    <lineage>
        <taxon>Bacteria</taxon>
        <taxon>Bacillati</taxon>
        <taxon>Actinomycetota</taxon>
        <taxon>Actinomycetes</taxon>
        <taxon>Streptosporangiales</taxon>
        <taxon>Streptosporangiaceae</taxon>
        <taxon>Planobispora</taxon>
    </lineage>
</organism>
<feature type="signal peptide" evidence="1">
    <location>
        <begin position="1"/>
        <end position="23"/>
    </location>
</feature>
<accession>A0A8J3WU55</accession>
<proteinExistence type="predicted"/>
<feature type="chain" id="PRO_5038744916" evidence="1">
    <location>
        <begin position="24"/>
        <end position="62"/>
    </location>
</feature>
<evidence type="ECO:0000256" key="1">
    <source>
        <dbReference type="SAM" id="SignalP"/>
    </source>
</evidence>
<evidence type="ECO:0000313" key="3">
    <source>
        <dbReference type="Proteomes" id="UP000634476"/>
    </source>
</evidence>
<keyword evidence="3" id="KW-1185">Reference proteome</keyword>
<name>A0A8J3WU55_9ACTN</name>
<sequence>MIRRILAGVAIAGFLGAAGMATAAAASANDWEKSGTTYVENHENNVLNDLIDLALLGFIEND</sequence>
<dbReference type="Proteomes" id="UP000634476">
    <property type="component" value="Unassembled WGS sequence"/>
</dbReference>
<dbReference type="AlphaFoldDB" id="A0A8J3WU55"/>
<keyword evidence="1" id="KW-0732">Signal</keyword>
<protein>
    <submittedName>
        <fullName evidence="2">Uncharacterized protein</fullName>
    </submittedName>
</protein>